<dbReference type="InterPro" id="IPR023346">
    <property type="entry name" value="Lysozyme-like_dom_sf"/>
</dbReference>
<dbReference type="Gene3D" id="1.10.1240.20">
    <property type="entry name" value="Lytic transglycosylase, superhelical linker domain"/>
    <property type="match status" value="1"/>
</dbReference>
<reference evidence="7" key="1">
    <citation type="submission" date="2017-04" db="EMBL/GenBank/DDBJ databases">
        <authorList>
            <person name="Varghese N."/>
            <person name="Submissions S."/>
        </authorList>
    </citation>
    <scope>NUCLEOTIDE SEQUENCE [LARGE SCALE GENOMIC DNA]</scope>
    <source>
        <strain evidence="7">DSM 23072</strain>
    </source>
</reference>
<dbReference type="SUPFAM" id="SSF53955">
    <property type="entry name" value="Lysozyme-like"/>
    <property type="match status" value="1"/>
</dbReference>
<evidence type="ECO:0000256" key="1">
    <source>
        <dbReference type="ARBA" id="ARBA00007734"/>
    </source>
</evidence>
<evidence type="ECO:0000313" key="6">
    <source>
        <dbReference type="EMBL" id="SMB85930.1"/>
    </source>
</evidence>
<dbReference type="Proteomes" id="UP000192408">
    <property type="component" value="Unassembled WGS sequence"/>
</dbReference>
<dbReference type="PANTHER" id="PTHR37423">
    <property type="entry name" value="SOLUBLE LYTIC MUREIN TRANSGLYCOSYLASE-RELATED"/>
    <property type="match status" value="1"/>
</dbReference>
<evidence type="ECO:0000256" key="2">
    <source>
        <dbReference type="ARBA" id="ARBA00022729"/>
    </source>
</evidence>
<dbReference type="GO" id="GO:0042597">
    <property type="term" value="C:periplasmic space"/>
    <property type="evidence" value="ECO:0007669"/>
    <property type="project" value="InterPro"/>
</dbReference>
<name>A0A1W1UY90_9PAST</name>
<dbReference type="InterPro" id="IPR008939">
    <property type="entry name" value="Lytic_TGlycosylase_superhlx_U"/>
</dbReference>
<feature type="domain" description="Lytic transglycosylase superhelical linker" evidence="5">
    <location>
        <begin position="442"/>
        <end position="504"/>
    </location>
</feature>
<dbReference type="Pfam" id="PF00760">
    <property type="entry name" value="Cucumo_coat"/>
    <property type="match status" value="1"/>
</dbReference>
<accession>A0A1W1UY90</accession>
<dbReference type="GO" id="GO:0004553">
    <property type="term" value="F:hydrolase activity, hydrolyzing O-glycosyl compounds"/>
    <property type="evidence" value="ECO:0007669"/>
    <property type="project" value="InterPro"/>
</dbReference>
<evidence type="ECO:0000259" key="5">
    <source>
        <dbReference type="Pfam" id="PF14718"/>
    </source>
</evidence>
<keyword evidence="7" id="KW-1185">Reference proteome</keyword>
<organism evidence="6 7">
    <name type="scientific">Pasteurella testudinis DSM 23072</name>
    <dbReference type="NCBI Taxonomy" id="1122938"/>
    <lineage>
        <taxon>Bacteria</taxon>
        <taxon>Pseudomonadati</taxon>
        <taxon>Pseudomonadota</taxon>
        <taxon>Gammaproteobacteria</taxon>
        <taxon>Pasteurellales</taxon>
        <taxon>Pasteurellaceae</taxon>
        <taxon>Pasteurella</taxon>
    </lineage>
</organism>
<evidence type="ECO:0000259" key="4">
    <source>
        <dbReference type="Pfam" id="PF01464"/>
    </source>
</evidence>
<keyword evidence="2 3" id="KW-0732">Signal</keyword>
<feature type="domain" description="Transglycosylase SLT" evidence="4">
    <location>
        <begin position="521"/>
        <end position="626"/>
    </location>
</feature>
<feature type="signal peptide" evidence="3">
    <location>
        <begin position="1"/>
        <end position="23"/>
    </location>
</feature>
<gene>
    <name evidence="6" type="ORF">SAMN05660772_02572</name>
</gene>
<proteinExistence type="inferred from homology"/>
<dbReference type="STRING" id="1122938.SAMN05660772_02572"/>
<sequence>MKRKAGVILGLISAMTVSETVFAETLSIDQQRQIYRKAEALLPLSAEKNSFAVMDKLIAQLDGYPLLPYLQYQRLVSDSAQLSAEKVVQFSRQYPALAEQKNLNRTWYQTLQKRQDWQGILQFKNQSAQGKPPQDLISRCIYLSAQARQAPTELSSTALSPTTLAPTTLAPAIDWQAVSDLWLNGASLPSACDDIFSLWQAAGQQTEDLVRQRALLAFQQGSDGVLRHLRNQSDDVVLMSWLESLVELRSQPQTLTLFVQTTAVNKPNSEVIAHTFPRYVNQLTESQFSAADPFAEYAEWGARFGLTTSQLNVWRAAVVSKLFDSDNPQIQAWRDQQVMQLKQDNLIERRIRLAILAQQDLSRWLALLSDNAKSQQEWRFWQAFEHNKQGKKTQAQQQWRQLASERGFYPLLAAEQLKIDYQPHFATLNAQQAAAALAPLQAALSEIEEFLAIAQFSPAKQAWLALLAKQDKSAQIALADYANQKQWYEFGVQATIQAKAWDYLAQRLPFAYPLWFELNLQGKAITPTFAMAIARQESAWDMRAQSHANARGLMQLLPSTAKATADKFALPYNNERQLFDAFDNIMLGTQHLQELADRFGDNRIFIAAAYNAGSSRVERWLSRAGGRLSMAEFIATIPFYETRGYVQNVLTFDYYYQLLAQKPLIKFAKSESDRLY</sequence>
<dbReference type="Gene3D" id="1.25.20.10">
    <property type="entry name" value="Bacterial muramidases"/>
    <property type="match status" value="1"/>
</dbReference>
<dbReference type="InterPro" id="IPR037061">
    <property type="entry name" value="Lytic_TGlycoase_superhlx_L_sf"/>
</dbReference>
<dbReference type="Gene3D" id="1.10.530.10">
    <property type="match status" value="1"/>
</dbReference>
<dbReference type="EMBL" id="FWWV01000023">
    <property type="protein sequence ID" value="SMB85930.1"/>
    <property type="molecule type" value="Genomic_DNA"/>
</dbReference>
<feature type="chain" id="PRO_5012212965" evidence="3">
    <location>
        <begin position="24"/>
        <end position="676"/>
    </location>
</feature>
<dbReference type="PANTHER" id="PTHR37423:SF5">
    <property type="entry name" value="SOLUBLE LYTIC MUREIN TRANSGLYCOSYLASE"/>
    <property type="match status" value="1"/>
</dbReference>
<evidence type="ECO:0000313" key="7">
    <source>
        <dbReference type="Proteomes" id="UP000192408"/>
    </source>
</evidence>
<dbReference type="SUPFAM" id="SSF48435">
    <property type="entry name" value="Bacterial muramidases"/>
    <property type="match status" value="1"/>
</dbReference>
<dbReference type="Pfam" id="PF14718">
    <property type="entry name" value="SLT_L"/>
    <property type="match status" value="1"/>
</dbReference>
<evidence type="ECO:0000256" key="3">
    <source>
        <dbReference type="SAM" id="SignalP"/>
    </source>
</evidence>
<protein>
    <submittedName>
        <fullName evidence="6">Soluble lytic murein transglycosylase</fullName>
    </submittedName>
</protein>
<dbReference type="CDD" id="cd13401">
    <property type="entry name" value="Slt70-like"/>
    <property type="match status" value="1"/>
</dbReference>
<comment type="similarity">
    <text evidence="1">Belongs to the transglycosylase Slt family.</text>
</comment>
<dbReference type="InterPro" id="IPR012289">
    <property type="entry name" value="Lytic_TGlycosylase_superhlx_L"/>
</dbReference>
<dbReference type="Pfam" id="PF01464">
    <property type="entry name" value="SLT"/>
    <property type="match status" value="1"/>
</dbReference>
<dbReference type="InterPro" id="IPR008258">
    <property type="entry name" value="Transglycosylase_SLT_dom_1"/>
</dbReference>
<dbReference type="AlphaFoldDB" id="A0A1W1UY90"/>